<feature type="region of interest" description="Disordered" evidence="1">
    <location>
        <begin position="116"/>
        <end position="186"/>
    </location>
</feature>
<dbReference type="Proteomes" id="UP000494206">
    <property type="component" value="Unassembled WGS sequence"/>
</dbReference>
<dbReference type="AlphaFoldDB" id="A0A8S1ELI6"/>
<name>A0A8S1ELI6_9PELO</name>
<comment type="caution">
    <text evidence="2">The sequence shown here is derived from an EMBL/GenBank/DDBJ whole genome shotgun (WGS) entry which is preliminary data.</text>
</comment>
<keyword evidence="3" id="KW-1185">Reference proteome</keyword>
<feature type="compositionally biased region" description="Acidic residues" evidence="1">
    <location>
        <begin position="143"/>
        <end position="186"/>
    </location>
</feature>
<reference evidence="2 3" key="1">
    <citation type="submission" date="2020-04" db="EMBL/GenBank/DDBJ databases">
        <authorList>
            <person name="Laetsch R D."/>
            <person name="Stevens L."/>
            <person name="Kumar S."/>
            <person name="Blaxter L. M."/>
        </authorList>
    </citation>
    <scope>NUCLEOTIDE SEQUENCE [LARGE SCALE GENOMIC DNA]</scope>
</reference>
<evidence type="ECO:0000256" key="1">
    <source>
        <dbReference type="SAM" id="MobiDB-lite"/>
    </source>
</evidence>
<gene>
    <name evidence="2" type="ORF">CBOVIS_LOCUS4627</name>
</gene>
<accession>A0A8S1ELI6</accession>
<organism evidence="2 3">
    <name type="scientific">Caenorhabditis bovis</name>
    <dbReference type="NCBI Taxonomy" id="2654633"/>
    <lineage>
        <taxon>Eukaryota</taxon>
        <taxon>Metazoa</taxon>
        <taxon>Ecdysozoa</taxon>
        <taxon>Nematoda</taxon>
        <taxon>Chromadorea</taxon>
        <taxon>Rhabditida</taxon>
        <taxon>Rhabditina</taxon>
        <taxon>Rhabditomorpha</taxon>
        <taxon>Rhabditoidea</taxon>
        <taxon>Rhabditidae</taxon>
        <taxon>Peloderinae</taxon>
        <taxon>Caenorhabditis</taxon>
    </lineage>
</organism>
<evidence type="ECO:0000313" key="3">
    <source>
        <dbReference type="Proteomes" id="UP000494206"/>
    </source>
</evidence>
<sequence>MNSFDLVDAQYDFLQKSIEGPSRLTFELSHSALHYAQFVHNEISTAAKENLMLDFAIKLKELSHGSPTWNDYLCLCLLRDFVELEQRIDGSTPLQKLASRRQLIVDIVAEEADSGLYSGINSGTSSDDEKMDVEIQQSRIDLDDSDDIDGSDDLSESGEYDESDMSEESDISDMSDDSDDSDECDE</sequence>
<protein>
    <submittedName>
        <fullName evidence="2">Uncharacterized protein</fullName>
    </submittedName>
</protein>
<dbReference type="EMBL" id="CADEPM010000003">
    <property type="protein sequence ID" value="CAB3401947.1"/>
    <property type="molecule type" value="Genomic_DNA"/>
</dbReference>
<evidence type="ECO:0000313" key="2">
    <source>
        <dbReference type="EMBL" id="CAB3401947.1"/>
    </source>
</evidence>
<proteinExistence type="predicted"/>